<protein>
    <recommendedName>
        <fullName evidence="1">Beta-lactamase-related domain-containing protein</fullName>
    </recommendedName>
</protein>
<dbReference type="Gene3D" id="3.40.710.10">
    <property type="entry name" value="DD-peptidase/beta-lactamase superfamily"/>
    <property type="match status" value="1"/>
</dbReference>
<dbReference type="eggNOG" id="COG1680">
    <property type="taxonomic scope" value="Bacteria"/>
</dbReference>
<dbReference type="InterPro" id="IPR012338">
    <property type="entry name" value="Beta-lactam/transpept-like"/>
</dbReference>
<dbReference type="AlphaFoldDB" id="V4PN67"/>
<reference evidence="2 3" key="1">
    <citation type="journal article" date="2014" name="Nature">
        <title>Sequential evolution of bacterial morphology by co-option of a developmental regulator.</title>
        <authorList>
            <person name="Jiang C."/>
            <person name="Brown P.J."/>
            <person name="Ducret A."/>
            <person name="Brun Y.V."/>
        </authorList>
    </citation>
    <scope>NUCLEOTIDE SEQUENCE [LARGE SCALE GENOMIC DNA]</scope>
    <source>
        <strain evidence="2 3">DSM 16100</strain>
    </source>
</reference>
<keyword evidence="3" id="KW-1185">Reference proteome</keyword>
<evidence type="ECO:0000313" key="3">
    <source>
        <dbReference type="Proteomes" id="UP000017837"/>
    </source>
</evidence>
<accession>V4PN67</accession>
<evidence type="ECO:0000259" key="1">
    <source>
        <dbReference type="Pfam" id="PF00144"/>
    </source>
</evidence>
<dbReference type="Proteomes" id="UP000017837">
    <property type="component" value="Unassembled WGS sequence"/>
</dbReference>
<dbReference type="STRING" id="1121022.GCA_000376105_02159"/>
<dbReference type="InterPro" id="IPR050789">
    <property type="entry name" value="Diverse_Enzym_Activities"/>
</dbReference>
<dbReference type="SUPFAM" id="SSF56601">
    <property type="entry name" value="beta-lactamase/transpeptidase-like"/>
    <property type="match status" value="1"/>
</dbReference>
<dbReference type="PATRIC" id="fig|1121022.4.peg.3627"/>
<organism evidence="2 3">
    <name type="scientific">Asticcacaulis benevestitus DSM 16100 = ATCC BAA-896</name>
    <dbReference type="NCBI Taxonomy" id="1121022"/>
    <lineage>
        <taxon>Bacteria</taxon>
        <taxon>Pseudomonadati</taxon>
        <taxon>Pseudomonadota</taxon>
        <taxon>Alphaproteobacteria</taxon>
        <taxon>Caulobacterales</taxon>
        <taxon>Caulobacteraceae</taxon>
        <taxon>Asticcacaulis</taxon>
    </lineage>
</organism>
<name>V4PN67_9CAUL</name>
<proteinExistence type="predicted"/>
<dbReference type="Pfam" id="PF00144">
    <property type="entry name" value="Beta-lactamase"/>
    <property type="match status" value="1"/>
</dbReference>
<dbReference type="EMBL" id="AWGB01000048">
    <property type="protein sequence ID" value="ESQ86930.1"/>
    <property type="molecule type" value="Genomic_DNA"/>
</dbReference>
<evidence type="ECO:0000313" key="2">
    <source>
        <dbReference type="EMBL" id="ESQ86930.1"/>
    </source>
</evidence>
<sequence length="452" mass="48517">MIRKLLIGLGAVLIAGLAGVPIWLFVAPPELLRVADGYAAKIVCSNVFLAGRDAQAVLAEDVQAPGNPALKLVKIKVDTEAHRVTARFLGLFAPSGALYREGLGCASVPDRNWTAAQSAHLTEAPVIAPETDALWPEGSRDETAPSPAIAKILADPQLTGPGMRAVLIIKDGRIVAETYGKGFTAQTRLLGWSMTKTVNAALIGRLVQAGKLSLEDKALLPQWSDARGDIRLRDLTAMKSGLAFNEDYGDVSDVSRMLYVQPDMAAFAAAMPLTAKPGTAYSYSTGTSFILARIWMNKLGAQALPYPREALFGPLGMTSAVLETDEHGTFAAGSYLYATPRDWARFGQLLLQDGVWDGERLLPENFVGLMRTSNGSAQGYTQMQTWLKGPGESDTGHSAGLPADTFWLRGHDGQSITIMPSHNLIVLRMGLTPWDTGYRPEALVRAVVEASK</sequence>
<dbReference type="PANTHER" id="PTHR43283">
    <property type="entry name" value="BETA-LACTAMASE-RELATED"/>
    <property type="match status" value="1"/>
</dbReference>
<dbReference type="InterPro" id="IPR001466">
    <property type="entry name" value="Beta-lactam-related"/>
</dbReference>
<comment type="caution">
    <text evidence="2">The sequence shown here is derived from an EMBL/GenBank/DDBJ whole genome shotgun (WGS) entry which is preliminary data.</text>
</comment>
<gene>
    <name evidence="2" type="ORF">ABENE_17735</name>
</gene>
<dbReference type="PANTHER" id="PTHR43283:SF7">
    <property type="entry name" value="BETA-LACTAMASE-RELATED DOMAIN-CONTAINING PROTEIN"/>
    <property type="match status" value="1"/>
</dbReference>
<feature type="domain" description="Beta-lactamase-related" evidence="1">
    <location>
        <begin position="165"/>
        <end position="426"/>
    </location>
</feature>